<accession>A0A8J4BRV7</accession>
<evidence type="ECO:0000313" key="2">
    <source>
        <dbReference type="Proteomes" id="UP000747399"/>
    </source>
</evidence>
<protein>
    <recommendedName>
        <fullName evidence="3">FAST kinase leucine-rich domain-containing protein</fullName>
    </recommendedName>
</protein>
<keyword evidence="2" id="KW-1185">Reference proteome</keyword>
<evidence type="ECO:0000313" key="1">
    <source>
        <dbReference type="EMBL" id="GIL67637.1"/>
    </source>
</evidence>
<name>A0A8J4BRV7_9CHLO</name>
<dbReference type="AlphaFoldDB" id="A0A8J4BRV7"/>
<evidence type="ECO:0008006" key="3">
    <source>
        <dbReference type="Google" id="ProtNLM"/>
    </source>
</evidence>
<organism evidence="1 2">
    <name type="scientific">Volvox africanus</name>
    <dbReference type="NCBI Taxonomy" id="51714"/>
    <lineage>
        <taxon>Eukaryota</taxon>
        <taxon>Viridiplantae</taxon>
        <taxon>Chlorophyta</taxon>
        <taxon>core chlorophytes</taxon>
        <taxon>Chlorophyceae</taxon>
        <taxon>CS clade</taxon>
        <taxon>Chlamydomonadales</taxon>
        <taxon>Volvocaceae</taxon>
        <taxon>Volvox</taxon>
    </lineage>
</organism>
<proteinExistence type="predicted"/>
<comment type="caution">
    <text evidence="1">The sequence shown here is derived from an EMBL/GenBank/DDBJ whole genome shotgun (WGS) entry which is preliminary data.</text>
</comment>
<gene>
    <name evidence="1" type="ORF">Vafri_20978</name>
</gene>
<sequence>MVWGQRGSSTAQVSSGGHLARRYLGAAFFSPKNAISPGCLQHAACLHHAARHILRSPAHASDAPNIHGTNFHLVLHGVYKNPSEAKLDQLQLLEELTLQRIGELNAESLITVMFAFARSRYHPDPCIQHRMVSATEANVASFTPRQLEHVAWSLAAMHYQPSESWLDNFAHALQDNWDAFRPSQLASTLVQAAACGLTHLPAPTLLVQMPALLRRGMATMSSMEPGTLAKLVWSAGHYQPLIANALNAASATQINAQTERFGNLLVAGKPAGAPSLTVLSVLPEQELLDWWASEGVVEVTDPGDLVLLLHGMARLGMQPGPVLMRRLLAAVMGSPDTLAQLLPPQLAVLAWSALKLVEEPPTREWVDGLVLALQHHIRQLPWRGTVADSVGQELRVERYGVEPTGRAKALHEGGFQPPVVPMDVALVLSSLAGLGGQLSPATRGEFQAYWQTAAHWDALPREHRLVMSLLGYKPEVEDSSVS</sequence>
<dbReference type="Proteomes" id="UP000747399">
    <property type="component" value="Unassembled WGS sequence"/>
</dbReference>
<reference evidence="1" key="1">
    <citation type="journal article" date="2021" name="Proc. Natl. Acad. Sci. U.S.A.">
        <title>Three genomes in the algal genus Volvox reveal the fate of a haploid sex-determining region after a transition to homothallism.</title>
        <authorList>
            <person name="Yamamoto K."/>
            <person name="Hamaji T."/>
            <person name="Kawai-Toyooka H."/>
            <person name="Matsuzaki R."/>
            <person name="Takahashi F."/>
            <person name="Nishimura Y."/>
            <person name="Kawachi M."/>
            <person name="Noguchi H."/>
            <person name="Minakuchi Y."/>
            <person name="Umen J.G."/>
            <person name="Toyoda A."/>
            <person name="Nozaki H."/>
        </authorList>
    </citation>
    <scope>NUCLEOTIDE SEQUENCE</scope>
    <source>
        <strain evidence="1">NIES-3780</strain>
    </source>
</reference>
<dbReference type="EMBL" id="BNCO01000101">
    <property type="protein sequence ID" value="GIL67637.1"/>
    <property type="molecule type" value="Genomic_DNA"/>
</dbReference>